<sequence length="594" mass="61824">MCIEVDMKCPGCNWPTSLADTYECHRRSTEGVCFVLIRETRPLNVAFFGSSDSQFRCTNPVCTFSAAINDAHDVRISNLMNKLNSGVSAIDVAALSDTASYIPRIVGKGSKTSTKGLTAVSSSSSEIDNTPATASKSPTEFSVGKTSKAPAKGQRGIGKAKVSPVVPTNGPTRVSQGDMTAQDIDRQIAMLKSPPQSVSSSPRKATSVGPRKSSTPIITSTAQKQPARVTKNTTLNVSDHETILSPPRIQARKPAGASATTTGQKMLQQLADDQMEPFMQFCTDELVQQDAPVTPNNVPPRRGSPVKKPQPQPTAPQTPETHSTSVFPAPSLPISKTVQITRKNGNGKRMNAAALGSDGRPAKKQQTARKPSKAALKKQGASAAHPLTLDDSPVMATSEISTGASAAMSIATPTTMNDTSATGMSDTSLGSLISDALSTLDNSPQSTANDSSPTTMDSSPLVMMSGMPPTAMNNLAPTTNNGMAPTIMNNTSPAAMNGKPPTTTNGMAPTAANGTAPTIGNNTSQTVINNMPLTTSNGMAPAIMNNNSLVAMNGMLPSTMNGMTHTTMNDMSRNITDGASLTGVLTDGGHSDPF</sequence>
<protein>
    <submittedName>
        <fullName evidence="2">Uncharacterized protein</fullName>
    </submittedName>
</protein>
<organism evidence="2 3">
    <name type="scientific">Pleurostoma richardsiae</name>
    <dbReference type="NCBI Taxonomy" id="41990"/>
    <lineage>
        <taxon>Eukaryota</taxon>
        <taxon>Fungi</taxon>
        <taxon>Dikarya</taxon>
        <taxon>Ascomycota</taxon>
        <taxon>Pezizomycotina</taxon>
        <taxon>Sordariomycetes</taxon>
        <taxon>Sordariomycetidae</taxon>
        <taxon>Calosphaeriales</taxon>
        <taxon>Pleurostomataceae</taxon>
        <taxon>Pleurostoma</taxon>
    </lineage>
</organism>
<proteinExistence type="predicted"/>
<evidence type="ECO:0000313" key="2">
    <source>
        <dbReference type="EMBL" id="KAJ9144255.1"/>
    </source>
</evidence>
<dbReference type="AlphaFoldDB" id="A0AA38VEH7"/>
<feature type="compositionally biased region" description="Polar residues" evidence="1">
    <location>
        <begin position="438"/>
        <end position="458"/>
    </location>
</feature>
<feature type="compositionally biased region" description="Polar residues" evidence="1">
    <location>
        <begin position="169"/>
        <end position="178"/>
    </location>
</feature>
<accession>A0AA38VEH7</accession>
<feature type="compositionally biased region" description="Polar residues" evidence="1">
    <location>
        <begin position="212"/>
        <end position="228"/>
    </location>
</feature>
<feature type="region of interest" description="Disordered" evidence="1">
    <location>
        <begin position="291"/>
        <end position="393"/>
    </location>
</feature>
<gene>
    <name evidence="2" type="ORF">NKR23_g6004</name>
</gene>
<feature type="region of interest" description="Disordered" evidence="1">
    <location>
        <begin position="192"/>
        <end position="228"/>
    </location>
</feature>
<dbReference type="Proteomes" id="UP001174694">
    <property type="component" value="Unassembled WGS sequence"/>
</dbReference>
<feature type="region of interest" description="Disordered" evidence="1">
    <location>
        <begin position="112"/>
        <end position="178"/>
    </location>
</feature>
<keyword evidence="3" id="KW-1185">Reference proteome</keyword>
<comment type="caution">
    <text evidence="2">The sequence shown here is derived from an EMBL/GenBank/DDBJ whole genome shotgun (WGS) entry which is preliminary data.</text>
</comment>
<feature type="compositionally biased region" description="Polar residues" evidence="1">
    <location>
        <begin position="112"/>
        <end position="140"/>
    </location>
</feature>
<reference evidence="2" key="1">
    <citation type="submission" date="2022-07" db="EMBL/GenBank/DDBJ databases">
        <title>Fungi with potential for degradation of polypropylene.</title>
        <authorList>
            <person name="Gostincar C."/>
        </authorList>
    </citation>
    <scope>NUCLEOTIDE SEQUENCE</scope>
    <source>
        <strain evidence="2">EXF-13308</strain>
    </source>
</reference>
<evidence type="ECO:0000256" key="1">
    <source>
        <dbReference type="SAM" id="MobiDB-lite"/>
    </source>
</evidence>
<feature type="compositionally biased region" description="Basic residues" evidence="1">
    <location>
        <begin position="362"/>
        <end position="376"/>
    </location>
</feature>
<feature type="compositionally biased region" description="Polar residues" evidence="1">
    <location>
        <begin position="194"/>
        <end position="204"/>
    </location>
</feature>
<dbReference type="EMBL" id="JANBVO010000017">
    <property type="protein sequence ID" value="KAJ9144255.1"/>
    <property type="molecule type" value="Genomic_DNA"/>
</dbReference>
<feature type="compositionally biased region" description="Polar residues" evidence="1">
    <location>
        <begin position="334"/>
        <end position="344"/>
    </location>
</feature>
<evidence type="ECO:0000313" key="3">
    <source>
        <dbReference type="Proteomes" id="UP001174694"/>
    </source>
</evidence>
<feature type="region of interest" description="Disordered" evidence="1">
    <location>
        <begin position="438"/>
        <end position="461"/>
    </location>
</feature>
<name>A0AA38VEH7_9PEZI</name>